<evidence type="ECO:0000313" key="2">
    <source>
        <dbReference type="EMBL" id="MBX56924.1"/>
    </source>
</evidence>
<keyword evidence="1" id="KW-0812">Transmembrane</keyword>
<keyword evidence="1" id="KW-0472">Membrane</keyword>
<feature type="transmembrane region" description="Helical" evidence="1">
    <location>
        <begin position="6"/>
        <end position="27"/>
    </location>
</feature>
<keyword evidence="1" id="KW-1133">Transmembrane helix</keyword>
<evidence type="ECO:0000256" key="1">
    <source>
        <dbReference type="SAM" id="Phobius"/>
    </source>
</evidence>
<dbReference type="EMBL" id="GGEC01076440">
    <property type="protein sequence ID" value="MBX56924.1"/>
    <property type="molecule type" value="Transcribed_RNA"/>
</dbReference>
<proteinExistence type="predicted"/>
<reference evidence="2" key="1">
    <citation type="submission" date="2018-02" db="EMBL/GenBank/DDBJ databases">
        <title>Rhizophora mucronata_Transcriptome.</title>
        <authorList>
            <person name="Meera S.P."/>
            <person name="Sreeshan A."/>
            <person name="Augustine A."/>
        </authorList>
    </citation>
    <scope>NUCLEOTIDE SEQUENCE</scope>
    <source>
        <tissue evidence="2">Leaf</tissue>
    </source>
</reference>
<dbReference type="PANTHER" id="PTHR33564">
    <property type="entry name" value="TRANSMEMBRANE PROTEIN"/>
    <property type="match status" value="1"/>
</dbReference>
<dbReference type="PANTHER" id="PTHR33564:SF15">
    <property type="entry name" value="PROTEIN, PUTATIVE-RELATED"/>
    <property type="match status" value="1"/>
</dbReference>
<protein>
    <recommendedName>
        <fullName evidence="3">Transmembrane protein</fullName>
    </recommendedName>
</protein>
<organism evidence="2">
    <name type="scientific">Rhizophora mucronata</name>
    <name type="common">Asiatic mangrove</name>
    <dbReference type="NCBI Taxonomy" id="61149"/>
    <lineage>
        <taxon>Eukaryota</taxon>
        <taxon>Viridiplantae</taxon>
        <taxon>Streptophyta</taxon>
        <taxon>Embryophyta</taxon>
        <taxon>Tracheophyta</taxon>
        <taxon>Spermatophyta</taxon>
        <taxon>Magnoliopsida</taxon>
        <taxon>eudicotyledons</taxon>
        <taxon>Gunneridae</taxon>
        <taxon>Pentapetalae</taxon>
        <taxon>rosids</taxon>
        <taxon>fabids</taxon>
        <taxon>Malpighiales</taxon>
        <taxon>Rhizophoraceae</taxon>
        <taxon>Rhizophora</taxon>
    </lineage>
</organism>
<name>A0A2P2PQB5_RHIMU</name>
<dbReference type="AlphaFoldDB" id="A0A2P2PQB5"/>
<sequence>MSSMISSQGLVLATAMVVSSTVIYLTFSKQKTMKPQLLKNQDPRLPSQKLRSCLCSGVKEGKDKKKKREKRVQFAENVKETKGNGEEYRREKENLLFAREEKESLNSRIVDGSCRNETQGNRGMPANRVALYSGILRDRVHRMQCSH</sequence>
<evidence type="ECO:0008006" key="3">
    <source>
        <dbReference type="Google" id="ProtNLM"/>
    </source>
</evidence>
<accession>A0A2P2PQB5</accession>